<gene>
    <name evidence="1" type="ORF">ACY05_00635</name>
</gene>
<keyword evidence="2" id="KW-1185">Reference proteome</keyword>
<dbReference type="AlphaFoldDB" id="A0A656Z8N5"/>
<comment type="caution">
    <text evidence="1">The sequence shown here is derived from an EMBL/GenBank/DDBJ whole genome shotgun (WGS) entry which is preliminary data.</text>
</comment>
<dbReference type="Gene3D" id="3.30.420.40">
    <property type="match status" value="2"/>
</dbReference>
<evidence type="ECO:0000313" key="2">
    <source>
        <dbReference type="Proteomes" id="UP000243416"/>
    </source>
</evidence>
<dbReference type="InterPro" id="IPR000905">
    <property type="entry name" value="Gcp-like_dom"/>
</dbReference>
<reference evidence="1 2" key="1">
    <citation type="journal article" date="2016" name="ISME J.">
        <title>Integrated multi-omics analyses reveal the biochemical mechanisms and phylogenetic relevance of anaerobic androgen biodegradation in the environment.</title>
        <authorList>
            <person name="Yang F.C."/>
            <person name="Chen Y.L."/>
            <person name="Tang S.L."/>
            <person name="Yu C.P."/>
            <person name="Wang P.H."/>
            <person name="Ismail W."/>
            <person name="Wang C.H."/>
            <person name="Ding J.Y."/>
            <person name="Yang C.Y."/>
            <person name="Yang C.Y."/>
            <person name="Chiang Y.R."/>
        </authorList>
    </citation>
    <scope>NUCLEOTIDE SEQUENCE [LARGE SCALE GENOMIC DNA]</scope>
    <source>
        <strain evidence="1 2">DSM 13999</strain>
    </source>
</reference>
<dbReference type="InterPro" id="IPR043129">
    <property type="entry name" value="ATPase_NBD"/>
</dbReference>
<sequence length="238" mass="25116">MNLLALETATQRLSVALWRDGVCHERAAEVVNGGSERLLPWVQALLAEADMDFTALDGLAFGAGPGGFTGLRLACGVVQGLACGLDLPVVGIPSLEALARVAWEQEQDCARIFACLDARMDEVYCAAYEIRDGLPEIVLAPFVAAPQTLGERVRPLLMNEGWLGCGDGFAAYPALADQVGRLERVIPGCWPTAAAVAHLAAARFAQGEGVDAALAAPLYVRDKVALTTAERLARGGMK</sequence>
<dbReference type="EMBL" id="LFZK01000001">
    <property type="protein sequence ID" value="KYC29121.1"/>
    <property type="molecule type" value="Genomic_DNA"/>
</dbReference>
<dbReference type="Pfam" id="PF00814">
    <property type="entry name" value="TsaD"/>
    <property type="match status" value="1"/>
</dbReference>
<accession>A0A656Z8N5</accession>
<dbReference type="NCBIfam" id="TIGR03725">
    <property type="entry name" value="T6A_YeaZ"/>
    <property type="match status" value="1"/>
</dbReference>
<evidence type="ECO:0000313" key="1">
    <source>
        <dbReference type="EMBL" id="KYC29121.1"/>
    </source>
</evidence>
<dbReference type="InterPro" id="IPR022496">
    <property type="entry name" value="T6A_TsaB"/>
</dbReference>
<dbReference type="GO" id="GO:0002949">
    <property type="term" value="P:tRNA threonylcarbamoyladenosine modification"/>
    <property type="evidence" value="ECO:0007669"/>
    <property type="project" value="InterPro"/>
</dbReference>
<dbReference type="RefSeq" id="WP_067169388.1">
    <property type="nucleotide sequence ID" value="NZ_LFZK01000001.1"/>
</dbReference>
<dbReference type="CDD" id="cd24032">
    <property type="entry name" value="ASKHA_NBD_TsaB"/>
    <property type="match status" value="1"/>
</dbReference>
<protein>
    <submittedName>
        <fullName evidence="1">Uncharacterized protein</fullName>
    </submittedName>
</protein>
<organism evidence="1 2">
    <name type="scientific">Sterolibacterium denitrificans</name>
    <dbReference type="NCBI Taxonomy" id="157592"/>
    <lineage>
        <taxon>Bacteria</taxon>
        <taxon>Pseudomonadati</taxon>
        <taxon>Pseudomonadota</taxon>
        <taxon>Betaproteobacteria</taxon>
        <taxon>Nitrosomonadales</taxon>
        <taxon>Sterolibacteriaceae</taxon>
        <taxon>Sterolibacterium</taxon>
    </lineage>
</organism>
<name>A0A656Z8N5_9PROT</name>
<dbReference type="SUPFAM" id="SSF53067">
    <property type="entry name" value="Actin-like ATPase domain"/>
    <property type="match status" value="2"/>
</dbReference>
<dbReference type="Proteomes" id="UP000243416">
    <property type="component" value="Unassembled WGS sequence"/>
</dbReference>
<dbReference type="OrthoDB" id="9809995at2"/>
<proteinExistence type="predicted"/>